<dbReference type="AlphaFoldDB" id="A0A4C1USB7"/>
<proteinExistence type="predicted"/>
<dbReference type="Proteomes" id="UP000299102">
    <property type="component" value="Unassembled WGS sequence"/>
</dbReference>
<evidence type="ECO:0000313" key="2">
    <source>
        <dbReference type="Proteomes" id="UP000299102"/>
    </source>
</evidence>
<organism evidence="1 2">
    <name type="scientific">Eumeta variegata</name>
    <name type="common">Bagworm moth</name>
    <name type="synonym">Eumeta japonica</name>
    <dbReference type="NCBI Taxonomy" id="151549"/>
    <lineage>
        <taxon>Eukaryota</taxon>
        <taxon>Metazoa</taxon>
        <taxon>Ecdysozoa</taxon>
        <taxon>Arthropoda</taxon>
        <taxon>Hexapoda</taxon>
        <taxon>Insecta</taxon>
        <taxon>Pterygota</taxon>
        <taxon>Neoptera</taxon>
        <taxon>Endopterygota</taxon>
        <taxon>Lepidoptera</taxon>
        <taxon>Glossata</taxon>
        <taxon>Ditrysia</taxon>
        <taxon>Tineoidea</taxon>
        <taxon>Psychidae</taxon>
        <taxon>Oiketicinae</taxon>
        <taxon>Eumeta</taxon>
    </lineage>
</organism>
<sequence length="167" mass="18745">MIQYSMRIIKARPRGHGCWAPAPGDTPRTIRCSILIAYPNLYVRSASFHCRDMLFRSLVFQIRGLGPNFCGFIQIVRKSNDINVACPVKPINFLVARPRYRLIREYGSSAAAVVHYYTGASANHAANRRTDEPLRYLQADSRNEPVDTLIVGGRGAFAGTTRVPYEI</sequence>
<comment type="caution">
    <text evidence="1">The sequence shown here is derived from an EMBL/GenBank/DDBJ whole genome shotgun (WGS) entry which is preliminary data.</text>
</comment>
<reference evidence="1 2" key="1">
    <citation type="journal article" date="2019" name="Commun. Biol.">
        <title>The bagworm genome reveals a unique fibroin gene that provides high tensile strength.</title>
        <authorList>
            <person name="Kono N."/>
            <person name="Nakamura H."/>
            <person name="Ohtoshi R."/>
            <person name="Tomita M."/>
            <person name="Numata K."/>
            <person name="Arakawa K."/>
        </authorList>
    </citation>
    <scope>NUCLEOTIDE SEQUENCE [LARGE SCALE GENOMIC DNA]</scope>
</reference>
<accession>A0A4C1USB7</accession>
<gene>
    <name evidence="1" type="ORF">EVAR_22717_1</name>
</gene>
<evidence type="ECO:0000313" key="1">
    <source>
        <dbReference type="EMBL" id="GBP29345.1"/>
    </source>
</evidence>
<protein>
    <submittedName>
        <fullName evidence="1">Uncharacterized protein</fullName>
    </submittedName>
</protein>
<name>A0A4C1USB7_EUMVA</name>
<keyword evidence="2" id="KW-1185">Reference proteome</keyword>
<dbReference type="EMBL" id="BGZK01000219">
    <property type="protein sequence ID" value="GBP29345.1"/>
    <property type="molecule type" value="Genomic_DNA"/>
</dbReference>